<comment type="caution">
    <text evidence="1">The sequence shown here is derived from an EMBL/GenBank/DDBJ whole genome shotgun (WGS) entry which is preliminary data.</text>
</comment>
<dbReference type="AlphaFoldDB" id="A0A832YXT2"/>
<reference evidence="1" key="1">
    <citation type="journal article" date="2020" name="ISME J.">
        <title>Gammaproteobacteria mediating utilization of methyl-, sulfur- and petroleum organic compounds in deep ocean hydrothermal plumes.</title>
        <authorList>
            <person name="Zhou Z."/>
            <person name="Liu Y."/>
            <person name="Pan J."/>
            <person name="Cron B.R."/>
            <person name="Toner B.M."/>
            <person name="Anantharaman K."/>
            <person name="Breier J.A."/>
            <person name="Dick G.J."/>
            <person name="Li M."/>
        </authorList>
    </citation>
    <scope>NUCLEOTIDE SEQUENCE</scope>
    <source>
        <strain evidence="1">SZUA-1435</strain>
    </source>
</reference>
<dbReference type="Proteomes" id="UP000605805">
    <property type="component" value="Unassembled WGS sequence"/>
</dbReference>
<organism evidence="1 2">
    <name type="scientific">Ignisphaera aggregans</name>
    <dbReference type="NCBI Taxonomy" id="334771"/>
    <lineage>
        <taxon>Archaea</taxon>
        <taxon>Thermoproteota</taxon>
        <taxon>Thermoprotei</taxon>
        <taxon>Desulfurococcales</taxon>
        <taxon>Desulfurococcaceae</taxon>
        <taxon>Ignisphaera</taxon>
    </lineage>
</organism>
<protein>
    <submittedName>
        <fullName evidence="1">Uncharacterized protein</fullName>
    </submittedName>
</protein>
<evidence type="ECO:0000313" key="1">
    <source>
        <dbReference type="EMBL" id="HIP56789.1"/>
    </source>
</evidence>
<gene>
    <name evidence="1" type="ORF">EYH02_01780</name>
</gene>
<proteinExistence type="predicted"/>
<sequence>MRKKLRRLSEVLYILDRLAEVLRHLEVRRAPLNKRSFVGRFHVAIPNVVLPLLIVQENDIVARGSLEPSTTLHVHENFVFLSKSLSLDLHSLRVLSMSQDGVVGINIGDCDEVLLLLLASAIAERLSLEPEAMKIIKLLPNNLRILVERASSEVESDVIDIAELHLKIPQLTLGREIQRRHIVELRVWSSKNKTIEFPYEISYVKSFGFGYLKLRYLGGEVDVRTISLSLADTVLPRLIPTNAVEEMSDNVMRALRILNITARLLSRH</sequence>
<name>A0A832YXT2_9CREN</name>
<evidence type="ECO:0000313" key="2">
    <source>
        <dbReference type="Proteomes" id="UP000605805"/>
    </source>
</evidence>
<dbReference type="EMBL" id="DQTV01000037">
    <property type="protein sequence ID" value="HIP56789.1"/>
    <property type="molecule type" value="Genomic_DNA"/>
</dbReference>
<accession>A0A832YXT2</accession>